<sequence>MAITKKCFAAFVLTLLFVMPFVYCSESDNTYGFEIKQEDKCYSPEPCKNGPEGCLFFCARIAYDLYGECIMKPDHQKHCCCVTKTK</sequence>
<protein>
    <submittedName>
        <fullName evidence="7">Uncharacterized protein</fullName>
    </submittedName>
</protein>
<gene>
    <name evidence="7" type="ORF">ARALYDRAFT_917575</name>
</gene>
<dbReference type="Pfam" id="PF25052">
    <property type="entry name" value="AtDEF-like"/>
    <property type="match status" value="1"/>
</dbReference>
<feature type="signal peptide" evidence="6">
    <location>
        <begin position="1"/>
        <end position="24"/>
    </location>
</feature>
<evidence type="ECO:0000313" key="8">
    <source>
        <dbReference type="Proteomes" id="UP000008694"/>
    </source>
</evidence>
<dbReference type="GO" id="GO:0050832">
    <property type="term" value="P:defense response to fungus"/>
    <property type="evidence" value="ECO:0007669"/>
    <property type="project" value="UniProtKB-KW"/>
</dbReference>
<evidence type="ECO:0000256" key="2">
    <source>
        <dbReference type="ARBA" id="ARBA00022529"/>
    </source>
</evidence>
<dbReference type="OrthoDB" id="1114560at2759"/>
<accession>D7MTI0</accession>
<dbReference type="Proteomes" id="UP000008694">
    <property type="component" value="Unassembled WGS sequence"/>
</dbReference>
<dbReference type="GO" id="GO:0031640">
    <property type="term" value="P:killing of cells of another organism"/>
    <property type="evidence" value="ECO:0007669"/>
    <property type="project" value="UniProtKB-KW"/>
</dbReference>
<keyword evidence="8" id="KW-1185">Reference proteome</keyword>
<comment type="similarity">
    <text evidence="1">Belongs to the DEFL family.</text>
</comment>
<evidence type="ECO:0000256" key="5">
    <source>
        <dbReference type="ARBA" id="ARBA00023157"/>
    </source>
</evidence>
<dbReference type="KEGG" id="aly:9301628"/>
<keyword evidence="6" id="KW-0732">Signal</keyword>
<evidence type="ECO:0000256" key="3">
    <source>
        <dbReference type="ARBA" id="ARBA00022577"/>
    </source>
</evidence>
<evidence type="ECO:0000256" key="1">
    <source>
        <dbReference type="ARBA" id="ARBA00006722"/>
    </source>
</evidence>
<proteinExistence type="inferred from homology"/>
<keyword evidence="3" id="KW-0295">Fungicide</keyword>
<reference evidence="8" key="1">
    <citation type="journal article" date="2011" name="Nat. Genet.">
        <title>The Arabidopsis lyrata genome sequence and the basis of rapid genome size change.</title>
        <authorList>
            <person name="Hu T.T."/>
            <person name="Pattyn P."/>
            <person name="Bakker E.G."/>
            <person name="Cao J."/>
            <person name="Cheng J.-F."/>
            <person name="Clark R.M."/>
            <person name="Fahlgren N."/>
            <person name="Fawcett J.A."/>
            <person name="Grimwood J."/>
            <person name="Gundlach H."/>
            <person name="Haberer G."/>
            <person name="Hollister J.D."/>
            <person name="Ossowski S."/>
            <person name="Ottilar R.P."/>
            <person name="Salamov A.A."/>
            <person name="Schneeberger K."/>
            <person name="Spannagl M."/>
            <person name="Wang X."/>
            <person name="Yang L."/>
            <person name="Nasrallah M.E."/>
            <person name="Bergelson J."/>
            <person name="Carrington J.C."/>
            <person name="Gaut B.S."/>
            <person name="Schmutz J."/>
            <person name="Mayer K.F.X."/>
            <person name="Van de Peer Y."/>
            <person name="Grigoriev I.V."/>
            <person name="Nordborg M."/>
            <person name="Weigel D."/>
            <person name="Guo Y.-L."/>
        </authorList>
    </citation>
    <scope>NUCLEOTIDE SEQUENCE [LARGE SCALE GENOMIC DNA]</scope>
    <source>
        <strain evidence="8">cv. MN47</strain>
    </source>
</reference>
<organism evidence="8">
    <name type="scientific">Arabidopsis lyrata subsp. lyrata</name>
    <name type="common">Lyre-leaved rock-cress</name>
    <dbReference type="NCBI Taxonomy" id="81972"/>
    <lineage>
        <taxon>Eukaryota</taxon>
        <taxon>Viridiplantae</taxon>
        <taxon>Streptophyta</taxon>
        <taxon>Embryophyta</taxon>
        <taxon>Tracheophyta</taxon>
        <taxon>Spermatophyta</taxon>
        <taxon>Magnoliopsida</taxon>
        <taxon>eudicotyledons</taxon>
        <taxon>Gunneridae</taxon>
        <taxon>Pentapetalae</taxon>
        <taxon>rosids</taxon>
        <taxon>malvids</taxon>
        <taxon>Brassicales</taxon>
        <taxon>Brassicaceae</taxon>
        <taxon>Camelineae</taxon>
        <taxon>Arabidopsis</taxon>
    </lineage>
</organism>
<dbReference type="HOGENOM" id="CLU_183259_1_0_1"/>
<dbReference type="EMBL" id="GL348720">
    <property type="protein sequence ID" value="EFH40067.1"/>
    <property type="molecule type" value="Genomic_DNA"/>
</dbReference>
<evidence type="ECO:0000256" key="4">
    <source>
        <dbReference type="ARBA" id="ARBA00022821"/>
    </source>
</evidence>
<feature type="chain" id="PRO_5003104157" evidence="6">
    <location>
        <begin position="25"/>
        <end position="86"/>
    </location>
</feature>
<dbReference type="InterPro" id="IPR010851">
    <property type="entry name" value="DEFL"/>
</dbReference>
<evidence type="ECO:0000313" key="7">
    <source>
        <dbReference type="EMBL" id="EFH40067.1"/>
    </source>
</evidence>
<dbReference type="AlphaFoldDB" id="D7MTI0"/>
<name>D7MTI0_ARALL</name>
<evidence type="ECO:0000256" key="6">
    <source>
        <dbReference type="SAM" id="SignalP"/>
    </source>
</evidence>
<keyword evidence="5" id="KW-1015">Disulfide bond</keyword>
<keyword evidence="2" id="KW-0929">Antimicrobial</keyword>
<dbReference type="Gramene" id="scaffold_800975.1">
    <property type="protein sequence ID" value="scaffold_800975.1"/>
    <property type="gene ID" value="scaffold_800975.1"/>
</dbReference>
<keyword evidence="4" id="KW-0611">Plant defense</keyword>